<dbReference type="GO" id="GO:0006355">
    <property type="term" value="P:regulation of DNA-templated transcription"/>
    <property type="evidence" value="ECO:0007669"/>
    <property type="project" value="InterPro"/>
</dbReference>
<evidence type="ECO:0000256" key="1">
    <source>
        <dbReference type="ARBA" id="ARBA00022741"/>
    </source>
</evidence>
<dbReference type="Pfam" id="PF00072">
    <property type="entry name" value="Response_reg"/>
    <property type="match status" value="1"/>
</dbReference>
<dbReference type="Gene3D" id="1.10.8.60">
    <property type="match status" value="1"/>
</dbReference>
<dbReference type="InterPro" id="IPR025662">
    <property type="entry name" value="Sigma_54_int_dom_ATP-bd_1"/>
</dbReference>
<dbReference type="Gene3D" id="3.40.50.2300">
    <property type="match status" value="1"/>
</dbReference>
<dbReference type="InterPro" id="IPR011006">
    <property type="entry name" value="CheY-like_superfamily"/>
</dbReference>
<dbReference type="PROSITE" id="PS50045">
    <property type="entry name" value="SIGMA54_INTERACT_4"/>
    <property type="match status" value="1"/>
</dbReference>
<evidence type="ECO:0000313" key="9">
    <source>
        <dbReference type="EMBL" id="PCK33181.1"/>
    </source>
</evidence>
<dbReference type="AlphaFoldDB" id="A0A2A5JV62"/>
<dbReference type="SUPFAM" id="SSF52172">
    <property type="entry name" value="CheY-like"/>
    <property type="match status" value="1"/>
</dbReference>
<dbReference type="InterPro" id="IPR003593">
    <property type="entry name" value="AAA+_ATPase"/>
</dbReference>
<dbReference type="InterPro" id="IPR058031">
    <property type="entry name" value="AAA_lid_NorR"/>
</dbReference>
<dbReference type="PROSITE" id="PS50110">
    <property type="entry name" value="RESPONSE_REGULATORY"/>
    <property type="match status" value="1"/>
</dbReference>
<feature type="domain" description="Sigma-54 factor interaction" evidence="7">
    <location>
        <begin position="134"/>
        <end position="366"/>
    </location>
</feature>
<dbReference type="Proteomes" id="UP000228621">
    <property type="component" value="Unassembled WGS sequence"/>
</dbReference>
<dbReference type="GO" id="GO:0043565">
    <property type="term" value="F:sequence-specific DNA binding"/>
    <property type="evidence" value="ECO:0007669"/>
    <property type="project" value="InterPro"/>
</dbReference>
<feature type="domain" description="Response regulatory" evidence="8">
    <location>
        <begin position="3"/>
        <end position="122"/>
    </location>
</feature>
<keyword evidence="2" id="KW-0067">ATP-binding</keyword>
<feature type="modified residue" description="4-aspartylphosphate" evidence="6">
    <location>
        <position position="52"/>
    </location>
</feature>
<dbReference type="EMBL" id="NKHF01000013">
    <property type="protein sequence ID" value="PCK33181.1"/>
    <property type="molecule type" value="Genomic_DNA"/>
</dbReference>
<organism evidence="9 10">
    <name type="scientific">Pseudoalteromonas piscicida</name>
    <dbReference type="NCBI Taxonomy" id="43662"/>
    <lineage>
        <taxon>Bacteria</taxon>
        <taxon>Pseudomonadati</taxon>
        <taxon>Pseudomonadota</taxon>
        <taxon>Gammaproteobacteria</taxon>
        <taxon>Alteromonadales</taxon>
        <taxon>Pseudoalteromonadaceae</taxon>
        <taxon>Pseudoalteromonas</taxon>
    </lineage>
</organism>
<evidence type="ECO:0000259" key="8">
    <source>
        <dbReference type="PROSITE" id="PS50110"/>
    </source>
</evidence>
<dbReference type="PROSITE" id="PS00688">
    <property type="entry name" value="SIGMA54_INTERACT_3"/>
    <property type="match status" value="1"/>
</dbReference>
<dbReference type="InterPro" id="IPR025943">
    <property type="entry name" value="Sigma_54_int_dom_ATP-bd_2"/>
</dbReference>
<dbReference type="SUPFAM" id="SSF52540">
    <property type="entry name" value="P-loop containing nucleoside triphosphate hydrolases"/>
    <property type="match status" value="1"/>
</dbReference>
<dbReference type="Pfam" id="PF02954">
    <property type="entry name" value="HTH_8"/>
    <property type="match status" value="1"/>
</dbReference>
<dbReference type="FunFam" id="3.40.50.300:FF:000006">
    <property type="entry name" value="DNA-binding transcriptional regulator NtrC"/>
    <property type="match status" value="1"/>
</dbReference>
<evidence type="ECO:0000256" key="3">
    <source>
        <dbReference type="ARBA" id="ARBA00023015"/>
    </source>
</evidence>
<dbReference type="Gene3D" id="1.10.10.60">
    <property type="entry name" value="Homeodomain-like"/>
    <property type="match status" value="1"/>
</dbReference>
<evidence type="ECO:0000256" key="4">
    <source>
        <dbReference type="ARBA" id="ARBA00023125"/>
    </source>
</evidence>
<evidence type="ECO:0000313" key="10">
    <source>
        <dbReference type="Proteomes" id="UP000228621"/>
    </source>
</evidence>
<dbReference type="OrthoDB" id="9804019at2"/>
<dbReference type="InterPro" id="IPR002197">
    <property type="entry name" value="HTH_Fis"/>
</dbReference>
<comment type="caution">
    <text evidence="9">The sequence shown here is derived from an EMBL/GenBank/DDBJ whole genome shotgun (WGS) entry which is preliminary data.</text>
</comment>
<dbReference type="RefSeq" id="WP_099640685.1">
    <property type="nucleotide sequence ID" value="NZ_NKHF01000013.1"/>
</dbReference>
<keyword evidence="1" id="KW-0547">Nucleotide-binding</keyword>
<dbReference type="InterPro" id="IPR027417">
    <property type="entry name" value="P-loop_NTPase"/>
</dbReference>
<dbReference type="InterPro" id="IPR001789">
    <property type="entry name" value="Sig_transdc_resp-reg_receiver"/>
</dbReference>
<sequence length="444" mass="49214">MTSVLIIEDNPDVRMSATILLQNHGFTSIEAAHPDEAKEILAAQSVELILLDMNFNKDTTSGKEGLQFLTWLRQAQITVPVVVITAWAKVELAVQAMQLGACDLIEKPWQNQRLLKTVKRYTHMHQQAELQPHTASQGAVTTTMLQQAQRVAKTDANVLILGESGSGKSRLAKFIHDNSPRREHSFVSVNMAAIPTELFESELFGHRKGAFTDAKLNRTGRFEMAENGSLFLDEIGSLPMTLQAKLLRVLESGEYEVLGDSKTNKSNARIISATNLDLSEAVAAGLFRQDLLYRLNTVVLTVPPLSARIDELPSLAAHFLALHTKRHGNETKGERTLCHSALEKLARYSWPGNIRELSHVIERAVILAPNSIITADDLDLDGNASEYEMPLLSLEEAEKRMIENAIRHFDGNITAAGDFLGLSKSAMYRRIEKHDIPLKANQNG</sequence>
<protein>
    <submittedName>
        <fullName evidence="9">Sigma-54-dependent Fis family transcriptional regulator</fullName>
    </submittedName>
</protein>
<dbReference type="PANTHER" id="PTHR32071">
    <property type="entry name" value="TRANSCRIPTIONAL REGULATORY PROTEIN"/>
    <property type="match status" value="1"/>
</dbReference>
<dbReference type="InterPro" id="IPR025944">
    <property type="entry name" value="Sigma_54_int_dom_CS"/>
</dbReference>
<evidence type="ECO:0000256" key="6">
    <source>
        <dbReference type="PROSITE-ProRule" id="PRU00169"/>
    </source>
</evidence>
<evidence type="ECO:0000256" key="2">
    <source>
        <dbReference type="ARBA" id="ARBA00022840"/>
    </source>
</evidence>
<dbReference type="InterPro" id="IPR009057">
    <property type="entry name" value="Homeodomain-like_sf"/>
</dbReference>
<keyword evidence="6" id="KW-0597">Phosphoprotein</keyword>
<dbReference type="SMART" id="SM00448">
    <property type="entry name" value="REC"/>
    <property type="match status" value="1"/>
</dbReference>
<dbReference type="SUPFAM" id="SSF46689">
    <property type="entry name" value="Homeodomain-like"/>
    <property type="match status" value="1"/>
</dbReference>
<dbReference type="CDD" id="cd00009">
    <property type="entry name" value="AAA"/>
    <property type="match status" value="1"/>
</dbReference>
<keyword evidence="4" id="KW-0238">DNA-binding</keyword>
<accession>A0A2A5JV62</accession>
<dbReference type="InterPro" id="IPR002078">
    <property type="entry name" value="Sigma_54_int"/>
</dbReference>
<dbReference type="Pfam" id="PF00158">
    <property type="entry name" value="Sigma54_activat"/>
    <property type="match status" value="1"/>
</dbReference>
<keyword evidence="10" id="KW-1185">Reference proteome</keyword>
<proteinExistence type="predicted"/>
<dbReference type="SMART" id="SM00382">
    <property type="entry name" value="AAA"/>
    <property type="match status" value="1"/>
</dbReference>
<reference evidence="10" key="1">
    <citation type="journal article" date="2019" name="Genome Announc.">
        <title>Draft Genome Sequence of Pseudoalteromonas piscicida Strain 36Y ROTHPW, an Hypersaline Seawater Isolate from the South Coast of Sonora, Mexico.</title>
        <authorList>
            <person name="Sanchez-Diaz R."/>
            <person name="Molina-Garza Z.J."/>
            <person name="Cruz-Suarez L.E."/>
            <person name="Selvin J."/>
            <person name="Kiran G.S."/>
            <person name="Ibarra-Gamez J.C."/>
            <person name="Gomez-Gil B."/>
            <person name="Galaviz-Silva L."/>
        </authorList>
    </citation>
    <scope>NUCLEOTIDE SEQUENCE [LARGE SCALE GENOMIC DNA]</scope>
    <source>
        <strain evidence="10">36Y_RITHPW</strain>
    </source>
</reference>
<dbReference type="GO" id="GO:0005524">
    <property type="term" value="F:ATP binding"/>
    <property type="evidence" value="ECO:0007669"/>
    <property type="project" value="UniProtKB-KW"/>
</dbReference>
<dbReference type="Pfam" id="PF25601">
    <property type="entry name" value="AAA_lid_14"/>
    <property type="match status" value="1"/>
</dbReference>
<keyword evidence="3" id="KW-0805">Transcription regulation</keyword>
<keyword evidence="5" id="KW-0804">Transcription</keyword>
<dbReference type="PROSITE" id="PS00676">
    <property type="entry name" value="SIGMA54_INTERACT_2"/>
    <property type="match status" value="1"/>
</dbReference>
<name>A0A2A5JV62_PSEO7</name>
<dbReference type="Gene3D" id="3.40.50.300">
    <property type="entry name" value="P-loop containing nucleotide triphosphate hydrolases"/>
    <property type="match status" value="1"/>
</dbReference>
<gene>
    <name evidence="9" type="ORF">CEX98_03190</name>
</gene>
<evidence type="ECO:0000259" key="7">
    <source>
        <dbReference type="PROSITE" id="PS50045"/>
    </source>
</evidence>
<evidence type="ECO:0000256" key="5">
    <source>
        <dbReference type="ARBA" id="ARBA00023163"/>
    </source>
</evidence>
<dbReference type="GO" id="GO:0000160">
    <property type="term" value="P:phosphorelay signal transduction system"/>
    <property type="evidence" value="ECO:0007669"/>
    <property type="project" value="InterPro"/>
</dbReference>
<dbReference type="PROSITE" id="PS00675">
    <property type="entry name" value="SIGMA54_INTERACT_1"/>
    <property type="match status" value="1"/>
</dbReference>